<accession>D1API3</accession>
<keyword evidence="3" id="KW-1185">Reference proteome</keyword>
<dbReference type="STRING" id="526218.Sterm_3176"/>
<sequence length="176" mass="20738">MKKVFFIADTHFGHKEIINFENRPFKNTEEMNEILIQNWNKTVSEKDVIFLLGDFAFGEKEEIQQYISALNGYKILIMGNHDRVYPQSWWAGAGFQEVIQYPVIYKEWFMLSHEPLYINKNMPYANIFGHVHGNPLYTDVSRQSFCVSAERTGYIPLEFEEITEKMQNAINPEVEK</sequence>
<dbReference type="HOGENOM" id="CLU_092313_3_0_0"/>
<dbReference type="EMBL" id="CP001739">
    <property type="protein sequence ID" value="ACZ10017.1"/>
    <property type="molecule type" value="Genomic_DNA"/>
</dbReference>
<dbReference type="RefSeq" id="WP_012862599.1">
    <property type="nucleotide sequence ID" value="NC_013517.1"/>
</dbReference>
<evidence type="ECO:0000259" key="1">
    <source>
        <dbReference type="Pfam" id="PF00149"/>
    </source>
</evidence>
<name>D1API3_SEBTE</name>
<dbReference type="SUPFAM" id="SSF56300">
    <property type="entry name" value="Metallo-dependent phosphatases"/>
    <property type="match status" value="1"/>
</dbReference>
<dbReference type="Pfam" id="PF00149">
    <property type="entry name" value="Metallophos"/>
    <property type="match status" value="1"/>
</dbReference>
<reference evidence="2 3" key="2">
    <citation type="journal article" date="2010" name="Stand. Genomic Sci.">
        <title>Complete genome sequence of Sebaldella termitidis type strain (NCTC 11300).</title>
        <authorList>
            <person name="Harmon-Smith M."/>
            <person name="Celia L."/>
            <person name="Chertkov O."/>
            <person name="Lapidus A."/>
            <person name="Copeland A."/>
            <person name="Glavina Del Rio T."/>
            <person name="Nolan M."/>
            <person name="Lucas S."/>
            <person name="Tice H."/>
            <person name="Cheng J.F."/>
            <person name="Han C."/>
            <person name="Detter J.C."/>
            <person name="Bruce D."/>
            <person name="Goodwin L."/>
            <person name="Pitluck S."/>
            <person name="Pati A."/>
            <person name="Liolios K."/>
            <person name="Ivanova N."/>
            <person name="Mavromatis K."/>
            <person name="Mikhailova N."/>
            <person name="Chen A."/>
            <person name="Palaniappan K."/>
            <person name="Land M."/>
            <person name="Hauser L."/>
            <person name="Chang Y.J."/>
            <person name="Jeffries C.D."/>
            <person name="Brettin T."/>
            <person name="Goker M."/>
            <person name="Beck B."/>
            <person name="Bristow J."/>
            <person name="Eisen J.A."/>
            <person name="Markowitz V."/>
            <person name="Hugenholtz P."/>
            <person name="Kyrpides N.C."/>
            <person name="Klenk H.P."/>
            <person name="Chen F."/>
        </authorList>
    </citation>
    <scope>NUCLEOTIDE SEQUENCE [LARGE SCALE GENOMIC DNA]</scope>
    <source>
        <strain evidence="3">ATCC 33386 / NCTC 11300</strain>
    </source>
</reference>
<gene>
    <name evidence="2" type="ordered locus">Sterm_3176</name>
</gene>
<proteinExistence type="predicted"/>
<protein>
    <submittedName>
        <fullName evidence="2">Metallophosphoesterase</fullName>
    </submittedName>
</protein>
<dbReference type="Gene3D" id="3.60.21.10">
    <property type="match status" value="1"/>
</dbReference>
<dbReference type="GO" id="GO:0016787">
    <property type="term" value="F:hydrolase activity"/>
    <property type="evidence" value="ECO:0007669"/>
    <property type="project" value="InterPro"/>
</dbReference>
<dbReference type="InterPro" id="IPR029052">
    <property type="entry name" value="Metallo-depent_PP-like"/>
</dbReference>
<dbReference type="KEGG" id="str:Sterm_3176"/>
<evidence type="ECO:0000313" key="3">
    <source>
        <dbReference type="Proteomes" id="UP000000845"/>
    </source>
</evidence>
<dbReference type="AlphaFoldDB" id="D1API3"/>
<feature type="domain" description="Calcineurin-like phosphoesterase" evidence="1">
    <location>
        <begin position="3"/>
        <end position="126"/>
    </location>
</feature>
<dbReference type="Proteomes" id="UP000000845">
    <property type="component" value="Chromosome"/>
</dbReference>
<organism evidence="2 3">
    <name type="scientific">Sebaldella termitidis (strain ATCC 33386 / NCTC 11300)</name>
    <dbReference type="NCBI Taxonomy" id="526218"/>
    <lineage>
        <taxon>Bacteria</taxon>
        <taxon>Fusobacteriati</taxon>
        <taxon>Fusobacteriota</taxon>
        <taxon>Fusobacteriia</taxon>
        <taxon>Fusobacteriales</taxon>
        <taxon>Leptotrichiaceae</taxon>
        <taxon>Sebaldella</taxon>
    </lineage>
</organism>
<dbReference type="eggNOG" id="COG4186">
    <property type="taxonomic scope" value="Bacteria"/>
</dbReference>
<evidence type="ECO:0000313" key="2">
    <source>
        <dbReference type="EMBL" id="ACZ10017.1"/>
    </source>
</evidence>
<dbReference type="InterPro" id="IPR004843">
    <property type="entry name" value="Calcineurin-like_PHP"/>
</dbReference>
<reference evidence="3" key="1">
    <citation type="submission" date="2009-09" db="EMBL/GenBank/DDBJ databases">
        <title>The complete chromosome of Sebaldella termitidis ATCC 33386.</title>
        <authorList>
            <consortium name="US DOE Joint Genome Institute (JGI-PGF)"/>
            <person name="Lucas S."/>
            <person name="Copeland A."/>
            <person name="Lapidus A."/>
            <person name="Glavina del Rio T."/>
            <person name="Dalin E."/>
            <person name="Tice H."/>
            <person name="Bruce D."/>
            <person name="Goodwin L."/>
            <person name="Pitluck S."/>
            <person name="Kyrpides N."/>
            <person name="Mavromatis K."/>
            <person name="Ivanova N."/>
            <person name="Mikhailova N."/>
            <person name="Sims D."/>
            <person name="Meincke L."/>
            <person name="Brettin T."/>
            <person name="Detter J.C."/>
            <person name="Han C."/>
            <person name="Larimer F."/>
            <person name="Land M."/>
            <person name="Hauser L."/>
            <person name="Markowitz V."/>
            <person name="Cheng J.F."/>
            <person name="Hugenholtz P."/>
            <person name="Woyke T."/>
            <person name="Wu D."/>
            <person name="Eisen J.A."/>
        </authorList>
    </citation>
    <scope>NUCLEOTIDE SEQUENCE [LARGE SCALE GENOMIC DNA]</scope>
    <source>
        <strain evidence="3">ATCC 33386 / NCTC 11300</strain>
    </source>
</reference>